<keyword evidence="1" id="KW-1015">Disulfide bond</keyword>
<protein>
    <submittedName>
        <fullName evidence="5">Perlustrin</fullName>
    </submittedName>
</protein>
<dbReference type="InterPro" id="IPR009030">
    <property type="entry name" value="Growth_fac_rcpt_cys_sf"/>
</dbReference>
<dbReference type="GO" id="GO:0005576">
    <property type="term" value="C:extracellular region"/>
    <property type="evidence" value="ECO:0007669"/>
    <property type="project" value="InterPro"/>
</dbReference>
<feature type="region of interest" description="Disordered" evidence="2">
    <location>
        <begin position="113"/>
        <end position="133"/>
    </location>
</feature>
<dbReference type="EMBL" id="NEDP02004734">
    <property type="protein sequence ID" value="OWF44587.1"/>
    <property type="molecule type" value="Genomic_DNA"/>
</dbReference>
<organism evidence="5 6">
    <name type="scientific">Mizuhopecten yessoensis</name>
    <name type="common">Japanese scallop</name>
    <name type="synonym">Patinopecten yessoensis</name>
    <dbReference type="NCBI Taxonomy" id="6573"/>
    <lineage>
        <taxon>Eukaryota</taxon>
        <taxon>Metazoa</taxon>
        <taxon>Spiralia</taxon>
        <taxon>Lophotrochozoa</taxon>
        <taxon>Mollusca</taxon>
        <taxon>Bivalvia</taxon>
        <taxon>Autobranchia</taxon>
        <taxon>Pteriomorphia</taxon>
        <taxon>Pectinida</taxon>
        <taxon>Pectinoidea</taxon>
        <taxon>Pectinidae</taxon>
        <taxon>Mizuhopecten</taxon>
    </lineage>
</organism>
<dbReference type="SUPFAM" id="SSF57184">
    <property type="entry name" value="Growth factor receptor domain"/>
    <property type="match status" value="1"/>
</dbReference>
<proteinExistence type="predicted"/>
<accession>A0A210Q769</accession>
<reference evidence="5 6" key="1">
    <citation type="journal article" date="2017" name="Nat. Ecol. Evol.">
        <title>Scallop genome provides insights into evolution of bilaterian karyotype and development.</title>
        <authorList>
            <person name="Wang S."/>
            <person name="Zhang J."/>
            <person name="Jiao W."/>
            <person name="Li J."/>
            <person name="Xun X."/>
            <person name="Sun Y."/>
            <person name="Guo X."/>
            <person name="Huan P."/>
            <person name="Dong B."/>
            <person name="Zhang L."/>
            <person name="Hu X."/>
            <person name="Sun X."/>
            <person name="Wang J."/>
            <person name="Zhao C."/>
            <person name="Wang Y."/>
            <person name="Wang D."/>
            <person name="Huang X."/>
            <person name="Wang R."/>
            <person name="Lv J."/>
            <person name="Li Y."/>
            <person name="Zhang Z."/>
            <person name="Liu B."/>
            <person name="Lu W."/>
            <person name="Hui Y."/>
            <person name="Liang J."/>
            <person name="Zhou Z."/>
            <person name="Hou R."/>
            <person name="Li X."/>
            <person name="Liu Y."/>
            <person name="Li H."/>
            <person name="Ning X."/>
            <person name="Lin Y."/>
            <person name="Zhao L."/>
            <person name="Xing Q."/>
            <person name="Dou J."/>
            <person name="Li Y."/>
            <person name="Mao J."/>
            <person name="Guo H."/>
            <person name="Dou H."/>
            <person name="Li T."/>
            <person name="Mu C."/>
            <person name="Jiang W."/>
            <person name="Fu Q."/>
            <person name="Fu X."/>
            <person name="Miao Y."/>
            <person name="Liu J."/>
            <person name="Yu Q."/>
            <person name="Li R."/>
            <person name="Liao H."/>
            <person name="Li X."/>
            <person name="Kong Y."/>
            <person name="Jiang Z."/>
            <person name="Chourrout D."/>
            <person name="Li R."/>
            <person name="Bao Z."/>
        </authorList>
    </citation>
    <scope>NUCLEOTIDE SEQUENCE [LARGE SCALE GENOMIC DNA]</scope>
    <source>
        <strain evidence="5 6">PY_sf001</strain>
    </source>
</reference>
<dbReference type="OrthoDB" id="5976811at2759"/>
<evidence type="ECO:0000313" key="5">
    <source>
        <dbReference type="EMBL" id="OWF44587.1"/>
    </source>
</evidence>
<keyword evidence="6" id="KW-1185">Reference proteome</keyword>
<evidence type="ECO:0000256" key="2">
    <source>
        <dbReference type="SAM" id="MobiDB-lite"/>
    </source>
</evidence>
<dbReference type="InterPro" id="IPR000867">
    <property type="entry name" value="IGFBP-like"/>
</dbReference>
<comment type="caution">
    <text evidence="5">The sequence shown here is derived from an EMBL/GenBank/DDBJ whole genome shotgun (WGS) entry which is preliminary data.</text>
</comment>
<evidence type="ECO:0000313" key="6">
    <source>
        <dbReference type="Proteomes" id="UP000242188"/>
    </source>
</evidence>
<feature type="domain" description="IGFBP N-terminal" evidence="4">
    <location>
        <begin position="27"/>
        <end position="105"/>
    </location>
</feature>
<dbReference type="Gene3D" id="4.10.40.20">
    <property type="match status" value="1"/>
</dbReference>
<evidence type="ECO:0000256" key="3">
    <source>
        <dbReference type="SAM" id="SignalP"/>
    </source>
</evidence>
<dbReference type="PROSITE" id="PS51323">
    <property type="entry name" value="IGFBP_N_2"/>
    <property type="match status" value="1"/>
</dbReference>
<feature type="signal peptide" evidence="3">
    <location>
        <begin position="1"/>
        <end position="24"/>
    </location>
</feature>
<dbReference type="Proteomes" id="UP000242188">
    <property type="component" value="Unassembled WGS sequence"/>
</dbReference>
<dbReference type="AlphaFoldDB" id="A0A210Q769"/>
<evidence type="ECO:0000256" key="1">
    <source>
        <dbReference type="ARBA" id="ARBA00023157"/>
    </source>
</evidence>
<feature type="chain" id="PRO_5012465273" evidence="3">
    <location>
        <begin position="25"/>
        <end position="133"/>
    </location>
</feature>
<dbReference type="SMART" id="SM00121">
    <property type="entry name" value="IB"/>
    <property type="match status" value="1"/>
</dbReference>
<sequence length="133" mass="14160">MGSTRTVLCVCAVVVLVTAMEVLGEDPQLPCSPCYNVTCGDPPESCELDKIPCGCCPTCVRLEGQLCEAFSPRCGFGLKCLTPGGFYDGRPPWYMQFLRGVCVKGPQTHPDPVLEQGKTSAPIVSAADTDDNV</sequence>
<evidence type="ECO:0000259" key="4">
    <source>
        <dbReference type="PROSITE" id="PS51323"/>
    </source>
</evidence>
<keyword evidence="3" id="KW-0732">Signal</keyword>
<gene>
    <name evidence="5" type="ORF">KP79_PYT12076</name>
</gene>
<name>A0A210Q769_MIZYE</name>